<evidence type="ECO:0000259" key="2">
    <source>
        <dbReference type="Pfam" id="PF03478"/>
    </source>
</evidence>
<feature type="domain" description="KIB1-4 beta-propeller" evidence="2">
    <location>
        <begin position="4"/>
        <end position="156"/>
    </location>
</feature>
<feature type="region of interest" description="Disordered" evidence="1">
    <location>
        <begin position="168"/>
        <end position="189"/>
    </location>
</feature>
<organism evidence="3">
    <name type="scientific">Aegilops tauschii</name>
    <name type="common">Tausch's goatgrass</name>
    <name type="synonym">Aegilops squarrosa</name>
    <dbReference type="NCBI Taxonomy" id="37682"/>
    <lineage>
        <taxon>Eukaryota</taxon>
        <taxon>Viridiplantae</taxon>
        <taxon>Streptophyta</taxon>
        <taxon>Embryophyta</taxon>
        <taxon>Tracheophyta</taxon>
        <taxon>Spermatophyta</taxon>
        <taxon>Magnoliopsida</taxon>
        <taxon>Liliopsida</taxon>
        <taxon>Poales</taxon>
        <taxon>Poaceae</taxon>
        <taxon>BOP clade</taxon>
        <taxon>Pooideae</taxon>
        <taxon>Triticodae</taxon>
        <taxon>Triticeae</taxon>
        <taxon>Triticinae</taxon>
        <taxon>Aegilops</taxon>
    </lineage>
</organism>
<dbReference type="AlphaFoldDB" id="M8C3H0"/>
<protein>
    <recommendedName>
        <fullName evidence="2">KIB1-4 beta-propeller domain-containing protein</fullName>
    </recommendedName>
</protein>
<dbReference type="InterPro" id="IPR005174">
    <property type="entry name" value="KIB1-4_b-propeller"/>
</dbReference>
<proteinExistence type="predicted"/>
<feature type="compositionally biased region" description="Acidic residues" evidence="1">
    <location>
        <begin position="172"/>
        <end position="189"/>
    </location>
</feature>
<sequence>MPLDNDTYDVKMPSLEGKAWAGANEDWVVYIGYNCEWELVNVYTHHRVPLPKILDCPEVEHTGILRTFNYDHGDCRLQKIAICRVPDRSWGYRNACVVAIFYKHVVVLTSTPPWILLKNQFLYTDVYCDAIQYKGLVFAATTRGTVFGWDPHSFGPVNIPPPILENFYNQGGDDDGDDHEHEDEEGPYT</sequence>
<accession>M8C3H0</accession>
<dbReference type="Pfam" id="PF03478">
    <property type="entry name" value="Beta-prop_KIB1-4"/>
    <property type="match status" value="1"/>
</dbReference>
<dbReference type="EnsemblPlants" id="EMT21627">
    <property type="protein sequence ID" value="EMT21627"/>
    <property type="gene ID" value="F775_03644"/>
</dbReference>
<name>M8C3H0_AEGTA</name>
<evidence type="ECO:0000313" key="3">
    <source>
        <dbReference type="EnsemblPlants" id="EMT21627"/>
    </source>
</evidence>
<reference evidence="3" key="1">
    <citation type="submission" date="2015-06" db="UniProtKB">
        <authorList>
            <consortium name="EnsemblPlants"/>
        </authorList>
    </citation>
    <scope>IDENTIFICATION</scope>
</reference>
<evidence type="ECO:0000256" key="1">
    <source>
        <dbReference type="SAM" id="MobiDB-lite"/>
    </source>
</evidence>